<name>A0ABW4H3H4_9LACO</name>
<dbReference type="Proteomes" id="UP001597195">
    <property type="component" value="Unassembled WGS sequence"/>
</dbReference>
<evidence type="ECO:0000256" key="3">
    <source>
        <dbReference type="ARBA" id="ARBA00023125"/>
    </source>
</evidence>
<dbReference type="InterPro" id="IPR052021">
    <property type="entry name" value="Type-I_RS_S_subunit"/>
</dbReference>
<keyword evidence="5" id="KW-0255">Endonuclease</keyword>
<dbReference type="EMBL" id="JBHTOM010000006">
    <property type="protein sequence ID" value="MFD1549082.1"/>
    <property type="molecule type" value="Genomic_DNA"/>
</dbReference>
<dbReference type="CDD" id="cd16961">
    <property type="entry name" value="RMtype1_S_TRD-CR_like"/>
    <property type="match status" value="1"/>
</dbReference>
<keyword evidence="6" id="KW-1185">Reference proteome</keyword>
<evidence type="ECO:0000313" key="5">
    <source>
        <dbReference type="EMBL" id="MFD1549082.1"/>
    </source>
</evidence>
<dbReference type="InterPro" id="IPR000055">
    <property type="entry name" value="Restrct_endonuc_typeI_TRD"/>
</dbReference>
<evidence type="ECO:0000313" key="6">
    <source>
        <dbReference type="Proteomes" id="UP001597195"/>
    </source>
</evidence>
<keyword evidence="5" id="KW-0378">Hydrolase</keyword>
<evidence type="ECO:0000256" key="2">
    <source>
        <dbReference type="ARBA" id="ARBA00022747"/>
    </source>
</evidence>
<sequence length="209" mass="24110">MLPSKSRLLFKKSGHAWEQRKFGEVISISTEMVDPKNRKYQDFLHVGPGNIEGFSGRLLDNVKTVGDENLISNKFHFFKGDVIYGKINPQLGKYIWANFEGLSSADTYVLNSKNNKRISQGFIFYLLQTQSFFKYSTMLSMRTGMPKINRRELSAYLFEVPSIAEQRRIVDGLSKIDNLIVANERQEKIALIRSAQFSPTSLINFEYFR</sequence>
<feature type="domain" description="Type I restriction modification DNA specificity" evidence="4">
    <location>
        <begin position="17"/>
        <end position="189"/>
    </location>
</feature>
<keyword evidence="2" id="KW-0680">Restriction system</keyword>
<dbReference type="Gene3D" id="3.90.220.20">
    <property type="entry name" value="DNA methylase specificity domains"/>
    <property type="match status" value="1"/>
</dbReference>
<dbReference type="RefSeq" id="WP_125700691.1">
    <property type="nucleotide sequence ID" value="NZ_JBHTOM010000006.1"/>
</dbReference>
<dbReference type="SUPFAM" id="SSF116734">
    <property type="entry name" value="DNA methylase specificity domain"/>
    <property type="match status" value="1"/>
</dbReference>
<dbReference type="GO" id="GO:0004519">
    <property type="term" value="F:endonuclease activity"/>
    <property type="evidence" value="ECO:0007669"/>
    <property type="project" value="UniProtKB-KW"/>
</dbReference>
<evidence type="ECO:0000256" key="1">
    <source>
        <dbReference type="ARBA" id="ARBA00010923"/>
    </source>
</evidence>
<reference evidence="6" key="1">
    <citation type="journal article" date="2019" name="Int. J. Syst. Evol. Microbiol.">
        <title>The Global Catalogue of Microorganisms (GCM) 10K type strain sequencing project: providing services to taxonomists for standard genome sequencing and annotation.</title>
        <authorList>
            <consortium name="The Broad Institute Genomics Platform"/>
            <consortium name="The Broad Institute Genome Sequencing Center for Infectious Disease"/>
            <person name="Wu L."/>
            <person name="Ma J."/>
        </authorList>
    </citation>
    <scope>NUCLEOTIDE SEQUENCE [LARGE SCALE GENOMIC DNA]</scope>
    <source>
        <strain evidence="6">CCM 8906</strain>
    </source>
</reference>
<accession>A0ABW4H3H4</accession>
<proteinExistence type="inferred from homology"/>
<dbReference type="Pfam" id="PF01420">
    <property type="entry name" value="Methylase_S"/>
    <property type="match status" value="1"/>
</dbReference>
<comment type="similarity">
    <text evidence="1">Belongs to the type-I restriction system S methylase family.</text>
</comment>
<dbReference type="PANTHER" id="PTHR30408">
    <property type="entry name" value="TYPE-1 RESTRICTION ENZYME ECOKI SPECIFICITY PROTEIN"/>
    <property type="match status" value="1"/>
</dbReference>
<dbReference type="InterPro" id="IPR044946">
    <property type="entry name" value="Restrct_endonuc_typeI_TRD_sf"/>
</dbReference>
<protein>
    <submittedName>
        <fullName evidence="5">Restriction endonuclease subunit S</fullName>
    </submittedName>
</protein>
<gene>
    <name evidence="5" type="ORF">ACFQ5T_05195</name>
</gene>
<comment type="caution">
    <text evidence="5">The sequence shown here is derived from an EMBL/GenBank/DDBJ whole genome shotgun (WGS) entry which is preliminary data.</text>
</comment>
<organism evidence="5 6">
    <name type="scientific">Levilactobacillus fuyuanensis</name>
    <dbReference type="NCBI Taxonomy" id="2486022"/>
    <lineage>
        <taxon>Bacteria</taxon>
        <taxon>Bacillati</taxon>
        <taxon>Bacillota</taxon>
        <taxon>Bacilli</taxon>
        <taxon>Lactobacillales</taxon>
        <taxon>Lactobacillaceae</taxon>
        <taxon>Levilactobacillus</taxon>
    </lineage>
</organism>
<keyword evidence="5" id="KW-0540">Nuclease</keyword>
<evidence type="ECO:0000259" key="4">
    <source>
        <dbReference type="Pfam" id="PF01420"/>
    </source>
</evidence>
<dbReference type="PANTHER" id="PTHR30408:SF12">
    <property type="entry name" value="TYPE I RESTRICTION ENZYME MJAVIII SPECIFICITY SUBUNIT"/>
    <property type="match status" value="1"/>
</dbReference>
<keyword evidence="3" id="KW-0238">DNA-binding</keyword>